<feature type="domain" description="PLD phosphodiesterase" evidence="7">
    <location>
        <begin position="192"/>
        <end position="227"/>
    </location>
</feature>
<dbReference type="SUPFAM" id="SSF56024">
    <property type="entry name" value="Phospholipase D/nuclease"/>
    <property type="match status" value="1"/>
</dbReference>
<organism evidence="8 9">
    <name type="scientific">Rhododendron williamsianum</name>
    <dbReference type="NCBI Taxonomy" id="262921"/>
    <lineage>
        <taxon>Eukaryota</taxon>
        <taxon>Viridiplantae</taxon>
        <taxon>Streptophyta</taxon>
        <taxon>Embryophyta</taxon>
        <taxon>Tracheophyta</taxon>
        <taxon>Spermatophyta</taxon>
        <taxon>Magnoliopsida</taxon>
        <taxon>eudicotyledons</taxon>
        <taxon>Gunneridae</taxon>
        <taxon>Pentapetalae</taxon>
        <taxon>asterids</taxon>
        <taxon>Ericales</taxon>
        <taxon>Ericaceae</taxon>
        <taxon>Ericoideae</taxon>
        <taxon>Rhodoreae</taxon>
        <taxon>Rhododendron</taxon>
    </lineage>
</organism>
<evidence type="ECO:0000256" key="6">
    <source>
        <dbReference type="ARBA" id="ARBA00023098"/>
    </source>
</evidence>
<sequence length="242" mass="27893">MTLYNSGVPGTYFPLRKGGKVTLYQDAHVQDGCLPNLRLDHDIQYKHGNCWCDIFDAISQACRLIYNTGWSVYHQVRLVRENDNAAEVTLGDLLKTKSQQGVRVLLLVWNDPTSWNIMGCQQQNILDSYYYFDRMDSCKQVMRKFDSFSSILQCKFYFVPDHHLEKDIAGSKSRLRTCFIRPIAFGNQEAGTIYTHHQKTVIVDADACHYKREIIAFVGGLDLCKGKIRYSQAFHLSNFAQR</sequence>
<dbReference type="Pfam" id="PF00614">
    <property type="entry name" value="PLDc"/>
    <property type="match status" value="1"/>
</dbReference>
<comment type="catalytic activity">
    <reaction evidence="1">
        <text>a 1,2-diacyl-sn-glycero-3-phosphocholine + H2O = a 1,2-diacyl-sn-glycero-3-phosphate + choline + H(+)</text>
        <dbReference type="Rhea" id="RHEA:14445"/>
        <dbReference type="ChEBI" id="CHEBI:15354"/>
        <dbReference type="ChEBI" id="CHEBI:15377"/>
        <dbReference type="ChEBI" id="CHEBI:15378"/>
        <dbReference type="ChEBI" id="CHEBI:57643"/>
        <dbReference type="ChEBI" id="CHEBI:58608"/>
        <dbReference type="EC" id="3.1.4.4"/>
    </reaction>
</comment>
<evidence type="ECO:0000313" key="8">
    <source>
        <dbReference type="EMBL" id="KAE9449630.1"/>
    </source>
</evidence>
<dbReference type="AlphaFoldDB" id="A0A6A4KVH1"/>
<feature type="non-terminal residue" evidence="8">
    <location>
        <position position="1"/>
    </location>
</feature>
<keyword evidence="5" id="KW-0442">Lipid degradation</keyword>
<evidence type="ECO:0000313" key="9">
    <source>
        <dbReference type="Proteomes" id="UP000428333"/>
    </source>
</evidence>
<keyword evidence="6" id="KW-0443">Lipid metabolism</keyword>
<keyword evidence="9" id="KW-1185">Reference proteome</keyword>
<evidence type="ECO:0000259" key="7">
    <source>
        <dbReference type="PROSITE" id="PS50035"/>
    </source>
</evidence>
<keyword evidence="4" id="KW-0378">Hydrolase</keyword>
<dbReference type="PANTHER" id="PTHR18896">
    <property type="entry name" value="PHOSPHOLIPASE D"/>
    <property type="match status" value="1"/>
</dbReference>
<dbReference type="OrthoDB" id="14911at2759"/>
<comment type="caution">
    <text evidence="8">The sequence shown here is derived from an EMBL/GenBank/DDBJ whole genome shotgun (WGS) entry which is preliminary data.</text>
</comment>
<dbReference type="InterPro" id="IPR015679">
    <property type="entry name" value="PLipase_D_fam"/>
</dbReference>
<accession>A0A6A4KVH1</accession>
<keyword evidence="3" id="KW-0677">Repeat</keyword>
<dbReference type="InterPro" id="IPR001736">
    <property type="entry name" value="PLipase_D/transphosphatidylase"/>
</dbReference>
<gene>
    <name evidence="8" type="ORF">C3L33_18479</name>
</gene>
<evidence type="ECO:0000256" key="1">
    <source>
        <dbReference type="ARBA" id="ARBA00000798"/>
    </source>
</evidence>
<proteinExistence type="predicted"/>
<dbReference type="PROSITE" id="PS50035">
    <property type="entry name" value="PLD"/>
    <property type="match status" value="1"/>
</dbReference>
<reference evidence="8 9" key="1">
    <citation type="journal article" date="2019" name="Genome Biol. Evol.">
        <title>The Rhododendron genome and chromosomal organization provide insight into shared whole-genome duplications across the heath family (Ericaceae).</title>
        <authorList>
            <person name="Soza V.L."/>
            <person name="Lindsley D."/>
            <person name="Waalkes A."/>
            <person name="Ramage E."/>
            <person name="Patwardhan R.P."/>
            <person name="Burton J.N."/>
            <person name="Adey A."/>
            <person name="Kumar A."/>
            <person name="Qiu R."/>
            <person name="Shendure J."/>
            <person name="Hall B."/>
        </authorList>
    </citation>
    <scope>NUCLEOTIDE SEQUENCE [LARGE SCALE GENOMIC DNA]</scope>
    <source>
        <strain evidence="8">RSF 1966-606</strain>
    </source>
</reference>
<dbReference type="EC" id="3.1.4.4" evidence="2"/>
<evidence type="ECO:0000256" key="2">
    <source>
        <dbReference type="ARBA" id="ARBA00012027"/>
    </source>
</evidence>
<evidence type="ECO:0000256" key="3">
    <source>
        <dbReference type="ARBA" id="ARBA00022737"/>
    </source>
</evidence>
<dbReference type="GO" id="GO:0005886">
    <property type="term" value="C:plasma membrane"/>
    <property type="evidence" value="ECO:0007669"/>
    <property type="project" value="TreeGrafter"/>
</dbReference>
<dbReference type="Proteomes" id="UP000428333">
    <property type="component" value="Linkage Group LG11"/>
</dbReference>
<evidence type="ECO:0000256" key="5">
    <source>
        <dbReference type="ARBA" id="ARBA00022963"/>
    </source>
</evidence>
<dbReference type="EMBL" id="QEFC01003155">
    <property type="protein sequence ID" value="KAE9449630.1"/>
    <property type="molecule type" value="Genomic_DNA"/>
</dbReference>
<dbReference type="GO" id="GO:0004630">
    <property type="term" value="F:phospholipase D activity"/>
    <property type="evidence" value="ECO:0007669"/>
    <property type="project" value="UniProtKB-EC"/>
</dbReference>
<dbReference type="Gene3D" id="3.30.870.10">
    <property type="entry name" value="Endonuclease Chain A"/>
    <property type="match status" value="1"/>
</dbReference>
<evidence type="ECO:0000256" key="4">
    <source>
        <dbReference type="ARBA" id="ARBA00022801"/>
    </source>
</evidence>
<dbReference type="GO" id="GO:0009395">
    <property type="term" value="P:phospholipid catabolic process"/>
    <property type="evidence" value="ECO:0007669"/>
    <property type="project" value="TreeGrafter"/>
</dbReference>
<dbReference type="PANTHER" id="PTHR18896:SF65">
    <property type="entry name" value="PHOSPHOLIPASE D BETA 1"/>
    <property type="match status" value="1"/>
</dbReference>
<name>A0A6A4KVH1_9ERIC</name>
<protein>
    <recommendedName>
        <fullName evidence="2">phospholipase D</fullName>
        <ecNumber evidence="2">3.1.4.4</ecNumber>
    </recommendedName>
</protein>